<reference evidence="1" key="1">
    <citation type="submission" date="2021-02" db="EMBL/GenBank/DDBJ databases">
        <authorList>
            <person name="Nowell W R."/>
        </authorList>
    </citation>
    <scope>NUCLEOTIDE SEQUENCE</scope>
</reference>
<comment type="caution">
    <text evidence="1">The sequence shown here is derived from an EMBL/GenBank/DDBJ whole genome shotgun (WGS) entry which is preliminary data.</text>
</comment>
<name>A0A8S2SK70_9BILA</name>
<protein>
    <submittedName>
        <fullName evidence="1">Uncharacterized protein</fullName>
    </submittedName>
</protein>
<dbReference type="Proteomes" id="UP000681967">
    <property type="component" value="Unassembled WGS sequence"/>
</dbReference>
<sequence>LNKQVNYDAFIAINQSSLVFDGRLVIDENNHTNDPLIYAGGSLTKFKRGYHRDDWTHACFNSKEVGTMLANQLFAKY</sequence>
<dbReference type="AlphaFoldDB" id="A0A8S2SK70"/>
<accession>A0A8S2SK70</accession>
<feature type="non-terminal residue" evidence="1">
    <location>
        <position position="77"/>
    </location>
</feature>
<dbReference type="PANTHER" id="PTHR21178:SF8">
    <property type="entry name" value="CILIA- AND FLAGELLA-ASSOCIATED PROTEIN 61"/>
    <property type="match status" value="1"/>
</dbReference>
<dbReference type="EMBL" id="CAJOBH010023243">
    <property type="protein sequence ID" value="CAF4234101.1"/>
    <property type="molecule type" value="Genomic_DNA"/>
</dbReference>
<evidence type="ECO:0000313" key="1">
    <source>
        <dbReference type="EMBL" id="CAF4234101.1"/>
    </source>
</evidence>
<evidence type="ECO:0000313" key="2">
    <source>
        <dbReference type="Proteomes" id="UP000681967"/>
    </source>
</evidence>
<proteinExistence type="predicted"/>
<gene>
    <name evidence="1" type="ORF">BYL167_LOCUS24901</name>
</gene>
<dbReference type="PANTHER" id="PTHR21178">
    <property type="entry name" value="CILIA- AND FLAGELLA-ASSOCIATED PROTEIN 61"/>
    <property type="match status" value="1"/>
</dbReference>
<organism evidence="1 2">
    <name type="scientific">Rotaria magnacalcarata</name>
    <dbReference type="NCBI Taxonomy" id="392030"/>
    <lineage>
        <taxon>Eukaryota</taxon>
        <taxon>Metazoa</taxon>
        <taxon>Spiralia</taxon>
        <taxon>Gnathifera</taxon>
        <taxon>Rotifera</taxon>
        <taxon>Eurotatoria</taxon>
        <taxon>Bdelloidea</taxon>
        <taxon>Philodinida</taxon>
        <taxon>Philodinidae</taxon>
        <taxon>Rotaria</taxon>
    </lineage>
</organism>
<dbReference type="InterPro" id="IPR038884">
    <property type="entry name" value="CFAP61"/>
</dbReference>
<feature type="non-terminal residue" evidence="1">
    <location>
        <position position="1"/>
    </location>
</feature>